<evidence type="ECO:0000256" key="1">
    <source>
        <dbReference type="ARBA" id="ARBA00004123"/>
    </source>
</evidence>
<evidence type="ECO:0000313" key="9">
    <source>
        <dbReference type="EMBL" id="CAG1848245.1"/>
    </source>
</evidence>
<dbReference type="EMBL" id="HG996471">
    <property type="protein sequence ID" value="CAG1848245.1"/>
    <property type="molecule type" value="Genomic_DNA"/>
</dbReference>
<dbReference type="OMA" id="SEDDMLC"/>
<dbReference type="CDD" id="cd14703">
    <property type="entry name" value="bZIP_plant_RF2"/>
    <property type="match status" value="1"/>
</dbReference>
<dbReference type="InterPro" id="IPR004827">
    <property type="entry name" value="bZIP"/>
</dbReference>
<dbReference type="PROSITE" id="PS50217">
    <property type="entry name" value="BZIP"/>
    <property type="match status" value="1"/>
</dbReference>
<sequence length="382" mass="41709">MHWRPPDLPQSANPNPKFLPNRPAADTAAPSSMFHRLNPTPCAPPQGIRHRRARSELAFRVPEDLDHSSGDFFAVGGADKVGSEDDLFCTFMDVEQVEGSGSASEVGVWGDWSAESVEDRKISDAAGAAPSRPKHRHSASVDVSSMLSSVPLMGEEVFAEAIEAKKAMTSEQLAELAAVDPKKAKRCLIFVRILANRRSATRSKERKARYISELERQVQNLQTEATTLFAQFTVFQRDTTGLSAENTELRLRLQAMEQQAQLHDALNMALKQEVERLMLATGEVSNPPSGAYNGGLQHIPYDPSFASSQQQPVHHQAIQLQPKFQQSQPGASCNHLPAHQNSLPAMMEQDPIGGLQGLDISKSSIVKLEEGSSVSADGTRNV</sequence>
<keyword evidence="3" id="KW-0238">DNA-binding</keyword>
<dbReference type="PANTHER" id="PTHR13690">
    <property type="entry name" value="TRANSCRIPTION FACTOR POSF21-RELATED"/>
    <property type="match status" value="1"/>
</dbReference>
<dbReference type="Gene3D" id="1.20.5.170">
    <property type="match status" value="1"/>
</dbReference>
<dbReference type="SMART" id="SM00338">
    <property type="entry name" value="BRLZ"/>
    <property type="match status" value="1"/>
</dbReference>
<dbReference type="InterPro" id="IPR044759">
    <property type="entry name" value="bZIP_RF2"/>
</dbReference>
<keyword evidence="2" id="KW-0805">Transcription regulation</keyword>
<evidence type="ECO:0000256" key="5">
    <source>
        <dbReference type="ARBA" id="ARBA00023242"/>
    </source>
</evidence>
<evidence type="ECO:0000313" key="10">
    <source>
        <dbReference type="EnsemblPlants" id="Ma06_p34190.1"/>
    </source>
</evidence>
<evidence type="ECO:0000256" key="7">
    <source>
        <dbReference type="SAM" id="MobiDB-lite"/>
    </source>
</evidence>
<keyword evidence="4" id="KW-0804">Transcription</keyword>
<keyword evidence="5" id="KW-0539">Nucleus</keyword>
<dbReference type="GO" id="GO:0003700">
    <property type="term" value="F:DNA-binding transcription factor activity"/>
    <property type="evidence" value="ECO:0000318"/>
    <property type="project" value="GO_Central"/>
</dbReference>
<dbReference type="InParanoid" id="A0A804JNJ4"/>
<protein>
    <submittedName>
        <fullName evidence="9">(wild Malaysian banana) hypothetical protein</fullName>
    </submittedName>
</protein>
<feature type="coiled-coil region" evidence="6">
    <location>
        <begin position="204"/>
        <end position="273"/>
    </location>
</feature>
<organism evidence="10 11">
    <name type="scientific">Musa acuminata subsp. malaccensis</name>
    <name type="common">Wild banana</name>
    <name type="synonym">Musa malaccensis</name>
    <dbReference type="NCBI Taxonomy" id="214687"/>
    <lineage>
        <taxon>Eukaryota</taxon>
        <taxon>Viridiplantae</taxon>
        <taxon>Streptophyta</taxon>
        <taxon>Embryophyta</taxon>
        <taxon>Tracheophyta</taxon>
        <taxon>Spermatophyta</taxon>
        <taxon>Magnoliopsida</taxon>
        <taxon>Liliopsida</taxon>
        <taxon>Zingiberales</taxon>
        <taxon>Musaceae</taxon>
        <taxon>Musa</taxon>
    </lineage>
</organism>
<comment type="subcellular location">
    <subcellularLocation>
        <location evidence="1">Nucleus</location>
    </subcellularLocation>
</comment>
<accession>A0A804JNJ4</accession>
<dbReference type="Gramene" id="Ma06_t34190.1">
    <property type="protein sequence ID" value="Ma06_p34190.1"/>
    <property type="gene ID" value="Ma06_g34190"/>
</dbReference>
<name>A0A804JNJ4_MUSAM</name>
<gene>
    <name evidence="9" type="ORF">GSMUA_180400.1</name>
</gene>
<keyword evidence="11" id="KW-1185">Reference proteome</keyword>
<evidence type="ECO:0000256" key="2">
    <source>
        <dbReference type="ARBA" id="ARBA00023015"/>
    </source>
</evidence>
<evidence type="ECO:0000256" key="4">
    <source>
        <dbReference type="ARBA" id="ARBA00023163"/>
    </source>
</evidence>
<evidence type="ECO:0000259" key="8">
    <source>
        <dbReference type="PROSITE" id="PS50217"/>
    </source>
</evidence>
<dbReference type="GO" id="GO:0003677">
    <property type="term" value="F:DNA binding"/>
    <property type="evidence" value="ECO:0007669"/>
    <property type="project" value="UniProtKB-KW"/>
</dbReference>
<dbReference type="PANTHER" id="PTHR13690:SF103">
    <property type="entry name" value="BZIP TRANSCRIPTION FACTOR 18"/>
    <property type="match status" value="1"/>
</dbReference>
<evidence type="ECO:0000313" key="11">
    <source>
        <dbReference type="Proteomes" id="UP000012960"/>
    </source>
</evidence>
<dbReference type="EnsemblPlants" id="Ma06_t34190.1">
    <property type="protein sequence ID" value="Ma06_p34190.1"/>
    <property type="gene ID" value="Ma06_g34190"/>
</dbReference>
<reference evidence="9" key="1">
    <citation type="submission" date="2021-03" db="EMBL/GenBank/DDBJ databases">
        <authorList>
            <consortium name="Genoscope - CEA"/>
            <person name="William W."/>
        </authorList>
    </citation>
    <scope>NUCLEOTIDE SEQUENCE</scope>
    <source>
        <strain evidence="9">Doubled-haploid Pahang</strain>
    </source>
</reference>
<dbReference type="GO" id="GO:0005634">
    <property type="term" value="C:nucleus"/>
    <property type="evidence" value="ECO:0000318"/>
    <property type="project" value="GO_Central"/>
</dbReference>
<evidence type="ECO:0000256" key="3">
    <source>
        <dbReference type="ARBA" id="ARBA00023125"/>
    </source>
</evidence>
<dbReference type="SUPFAM" id="SSF57959">
    <property type="entry name" value="Leucine zipper domain"/>
    <property type="match status" value="1"/>
</dbReference>
<dbReference type="InterPro" id="IPR046347">
    <property type="entry name" value="bZIP_sf"/>
</dbReference>
<dbReference type="AlphaFoldDB" id="A0A804JNJ4"/>
<feature type="domain" description="BZIP" evidence="8">
    <location>
        <begin position="192"/>
        <end position="249"/>
    </location>
</feature>
<dbReference type="Proteomes" id="UP000012960">
    <property type="component" value="Unplaced"/>
</dbReference>
<reference evidence="10" key="2">
    <citation type="submission" date="2021-05" db="UniProtKB">
        <authorList>
            <consortium name="EnsemblPlants"/>
        </authorList>
    </citation>
    <scope>IDENTIFICATION</scope>
    <source>
        <strain evidence="10">subsp. malaccensis</strain>
    </source>
</reference>
<feature type="region of interest" description="Disordered" evidence="7">
    <location>
        <begin position="1"/>
        <end position="47"/>
    </location>
</feature>
<proteinExistence type="predicted"/>
<keyword evidence="6" id="KW-0175">Coiled coil</keyword>
<evidence type="ECO:0000256" key="6">
    <source>
        <dbReference type="SAM" id="Coils"/>
    </source>
</evidence>
<feature type="region of interest" description="Disordered" evidence="7">
    <location>
        <begin position="120"/>
        <end position="140"/>
    </location>
</feature>